<evidence type="ECO:0000313" key="1">
    <source>
        <dbReference type="EMBL" id="UOE36840.1"/>
    </source>
</evidence>
<name>A0ABY4BCN5_9BACT</name>
<organism evidence="1 2">
    <name type="scientific">Hymenobacter monticola</name>
    <dbReference type="NCBI Taxonomy" id="1705399"/>
    <lineage>
        <taxon>Bacteria</taxon>
        <taxon>Pseudomonadati</taxon>
        <taxon>Bacteroidota</taxon>
        <taxon>Cytophagia</taxon>
        <taxon>Cytophagales</taxon>
        <taxon>Hymenobacteraceae</taxon>
        <taxon>Hymenobacter</taxon>
    </lineage>
</organism>
<protein>
    <recommendedName>
        <fullName evidence="3">Antitoxin VbhA domain-containing protein</fullName>
    </recommendedName>
</protein>
<geneLocation type="plasmid" evidence="1 2">
    <name>unnamed5</name>
</geneLocation>
<gene>
    <name evidence="1" type="ORF">MTP16_25655</name>
</gene>
<accession>A0ABY4BCN5</accession>
<keyword evidence="1" id="KW-0614">Plasmid</keyword>
<proteinExistence type="predicted"/>
<dbReference type="Proteomes" id="UP000831390">
    <property type="component" value="Plasmid unnamed5"/>
</dbReference>
<sequence length="120" mass="13620">MSYTPHFHEDEQTPAQRWAAVRWAIGAGASDRAVPSQELARLELRYIAGEIDQMQVHDELMRWYRPDIAPAADVRPLPPEQPGRVYPYAAEMAALMAEMNDLPPYVPYTVMDETLPLSPL</sequence>
<dbReference type="RefSeq" id="WP_243521057.1">
    <property type="nucleotide sequence ID" value="NZ_CP094539.1"/>
</dbReference>
<dbReference type="EMBL" id="CP094539">
    <property type="protein sequence ID" value="UOE36840.1"/>
    <property type="molecule type" value="Genomic_DNA"/>
</dbReference>
<evidence type="ECO:0000313" key="2">
    <source>
        <dbReference type="Proteomes" id="UP000831390"/>
    </source>
</evidence>
<evidence type="ECO:0008006" key="3">
    <source>
        <dbReference type="Google" id="ProtNLM"/>
    </source>
</evidence>
<keyword evidence="2" id="KW-1185">Reference proteome</keyword>
<reference evidence="1 2" key="1">
    <citation type="submission" date="2022-03" db="EMBL/GenBank/DDBJ databases">
        <title>Hymenobactersp. isolated from the air.</title>
        <authorList>
            <person name="Won M."/>
            <person name="Kwon S.-W."/>
        </authorList>
    </citation>
    <scope>NUCLEOTIDE SEQUENCE [LARGE SCALE GENOMIC DNA]</scope>
    <source>
        <strain evidence="1 2">KACC 22596</strain>
        <plasmid evidence="1 2">unnamed5</plasmid>
    </source>
</reference>